<proteinExistence type="predicted"/>
<reference evidence="1 2" key="1">
    <citation type="journal article" date="2021" name="BMC Genomics">
        <title>Datura genome reveals duplications of psychoactive alkaloid biosynthetic genes and high mutation rate following tissue culture.</title>
        <authorList>
            <person name="Rajewski A."/>
            <person name="Carter-House D."/>
            <person name="Stajich J."/>
            <person name="Litt A."/>
        </authorList>
    </citation>
    <scope>NUCLEOTIDE SEQUENCE [LARGE SCALE GENOMIC DNA]</scope>
    <source>
        <strain evidence="1">AR-01</strain>
    </source>
</reference>
<evidence type="ECO:0000313" key="2">
    <source>
        <dbReference type="Proteomes" id="UP000823775"/>
    </source>
</evidence>
<evidence type="ECO:0000313" key="1">
    <source>
        <dbReference type="EMBL" id="MCE3214895.1"/>
    </source>
</evidence>
<comment type="caution">
    <text evidence="1">The sequence shown here is derived from an EMBL/GenBank/DDBJ whole genome shotgun (WGS) entry which is preliminary data.</text>
</comment>
<keyword evidence="2" id="KW-1185">Reference proteome</keyword>
<organism evidence="1 2">
    <name type="scientific">Datura stramonium</name>
    <name type="common">Jimsonweed</name>
    <name type="synonym">Common thornapple</name>
    <dbReference type="NCBI Taxonomy" id="4076"/>
    <lineage>
        <taxon>Eukaryota</taxon>
        <taxon>Viridiplantae</taxon>
        <taxon>Streptophyta</taxon>
        <taxon>Embryophyta</taxon>
        <taxon>Tracheophyta</taxon>
        <taxon>Spermatophyta</taxon>
        <taxon>Magnoliopsida</taxon>
        <taxon>eudicotyledons</taxon>
        <taxon>Gunneridae</taxon>
        <taxon>Pentapetalae</taxon>
        <taxon>asterids</taxon>
        <taxon>lamiids</taxon>
        <taxon>Solanales</taxon>
        <taxon>Solanaceae</taxon>
        <taxon>Solanoideae</taxon>
        <taxon>Datureae</taxon>
        <taxon>Datura</taxon>
    </lineage>
</organism>
<feature type="non-terminal residue" evidence="1">
    <location>
        <position position="103"/>
    </location>
</feature>
<sequence length="103" mass="11265">MEQLNTVEIWNSRATTKVTKEEMKTVHVFGVVRILNLSPVSKLIEDGSAANLSKFTELSNETSLDLMNEEKSAKSWANMFVGNCSASSGMPLAYIPPTIVDGN</sequence>
<dbReference type="EMBL" id="JACEIK010010035">
    <property type="protein sequence ID" value="MCE3214895.1"/>
    <property type="molecule type" value="Genomic_DNA"/>
</dbReference>
<dbReference type="Proteomes" id="UP000823775">
    <property type="component" value="Unassembled WGS sequence"/>
</dbReference>
<accession>A0ABS8WS45</accession>
<protein>
    <submittedName>
        <fullName evidence="1">Uncharacterized protein</fullName>
    </submittedName>
</protein>
<gene>
    <name evidence="1" type="ORF">HAX54_000222</name>
</gene>
<name>A0ABS8WS45_DATST</name>